<dbReference type="KEGG" id="tcc:108661542"/>
<protein>
    <submittedName>
        <fullName evidence="4">Uncharacterized protein LOC108661542</fullName>
    </submittedName>
</protein>
<reference evidence="4" key="2">
    <citation type="submission" date="2025-08" db="UniProtKB">
        <authorList>
            <consortium name="RefSeq"/>
        </authorList>
    </citation>
    <scope>IDENTIFICATION</scope>
</reference>
<accession>A0AB32W5I2</accession>
<evidence type="ECO:0000256" key="1">
    <source>
        <dbReference type="PROSITE-ProRule" id="PRU00047"/>
    </source>
</evidence>
<dbReference type="Pfam" id="PF14111">
    <property type="entry name" value="DUF4283"/>
    <property type="match status" value="1"/>
</dbReference>
<proteinExistence type="predicted"/>
<keyword evidence="1" id="KW-0862">Zinc</keyword>
<dbReference type="InterPro" id="IPR025558">
    <property type="entry name" value="DUF4283"/>
</dbReference>
<dbReference type="Gramene" id="Tc04v2_t003530.1">
    <property type="protein sequence ID" value="Tc04v2_p003530.1"/>
    <property type="gene ID" value="Tc04v2_g003530"/>
</dbReference>
<dbReference type="AlphaFoldDB" id="A0AB32W5I2"/>
<name>A0AB32W5I2_THECC</name>
<evidence type="ECO:0000313" key="3">
    <source>
        <dbReference type="Proteomes" id="UP000694886"/>
    </source>
</evidence>
<evidence type="ECO:0000313" key="4">
    <source>
        <dbReference type="RefSeq" id="XP_017974453.1"/>
    </source>
</evidence>
<dbReference type="InterPro" id="IPR001878">
    <property type="entry name" value="Znf_CCHC"/>
</dbReference>
<dbReference type="PANTHER" id="PTHR31286">
    <property type="entry name" value="GLYCINE-RICH CELL WALL STRUCTURAL PROTEIN 1.8-LIKE"/>
    <property type="match status" value="1"/>
</dbReference>
<dbReference type="PANTHER" id="PTHR31286:SF99">
    <property type="entry name" value="DUF4283 DOMAIN-CONTAINING PROTEIN"/>
    <property type="match status" value="1"/>
</dbReference>
<dbReference type="GO" id="GO:0008270">
    <property type="term" value="F:zinc ion binding"/>
    <property type="evidence" value="ECO:0007669"/>
    <property type="project" value="UniProtKB-KW"/>
</dbReference>
<keyword evidence="1" id="KW-0479">Metal-binding</keyword>
<dbReference type="Pfam" id="PF14392">
    <property type="entry name" value="zf-CCHC_4"/>
    <property type="match status" value="1"/>
</dbReference>
<dbReference type="Proteomes" id="UP000694886">
    <property type="component" value="Chromosome 4"/>
</dbReference>
<dbReference type="InterPro" id="IPR025836">
    <property type="entry name" value="Zn_knuckle_CX2CX4HX4C"/>
</dbReference>
<evidence type="ECO:0000259" key="2">
    <source>
        <dbReference type="PROSITE" id="PS50158"/>
    </source>
</evidence>
<dbReference type="PROSITE" id="PS50158">
    <property type="entry name" value="ZF_CCHC"/>
    <property type="match status" value="1"/>
</dbReference>
<dbReference type="InterPro" id="IPR040256">
    <property type="entry name" value="At4g02000-like"/>
</dbReference>
<keyword evidence="1" id="KW-0863">Zinc-finger</keyword>
<feature type="domain" description="CCHC-type" evidence="2">
    <location>
        <begin position="196"/>
        <end position="209"/>
    </location>
</feature>
<sequence>MGVPGRDKIVDWFPALEISDKKYEKLVKRWNKSVIVRMLGRPISYRLLCDRIAYMWNPKGKYSIVDLDDDCFLVKFTEEGDYLRALLDGPWVIQGSYSLVQPWTPNYLRGANDLTAVAAWVRFPGMPLHLYHKSVLRRLAALLGHLLKIDYNTCSKKRGKFARIAVELDLTKPLVPFVYVKGKRQKVEYEGLPRICYVCGLYGHVQEECLNKENSRSHSMNEKEKGDEQH</sequence>
<reference evidence="3" key="1">
    <citation type="journal article" date="1997" name="Nucleic Acids Res.">
        <title>tRNAscan-SE: a program for improved detection of transfer RNA genes in genomic sequence.</title>
        <authorList>
            <person name="Lowe T.M."/>
            <person name="Eddy S.R."/>
        </authorList>
    </citation>
    <scope>NUCLEOTIDE SEQUENCE [LARGE SCALE GENOMIC DNA]</scope>
    <source>
        <strain evidence="3">r\B97-61/B2</strain>
    </source>
</reference>
<organism evidence="3 4">
    <name type="scientific">Theobroma cacao</name>
    <name type="common">Cacao</name>
    <name type="synonym">Cocoa</name>
    <dbReference type="NCBI Taxonomy" id="3641"/>
    <lineage>
        <taxon>Eukaryota</taxon>
        <taxon>Viridiplantae</taxon>
        <taxon>Streptophyta</taxon>
        <taxon>Embryophyta</taxon>
        <taxon>Tracheophyta</taxon>
        <taxon>Spermatophyta</taxon>
        <taxon>Magnoliopsida</taxon>
        <taxon>eudicotyledons</taxon>
        <taxon>Gunneridae</taxon>
        <taxon>Pentapetalae</taxon>
        <taxon>rosids</taxon>
        <taxon>malvids</taxon>
        <taxon>Malvales</taxon>
        <taxon>Malvaceae</taxon>
        <taxon>Byttnerioideae</taxon>
        <taxon>Theobroma</taxon>
    </lineage>
</organism>
<dbReference type="GeneID" id="108661542"/>
<dbReference type="GO" id="GO:0003676">
    <property type="term" value="F:nucleic acid binding"/>
    <property type="evidence" value="ECO:0007669"/>
    <property type="project" value="InterPro"/>
</dbReference>
<dbReference type="RefSeq" id="XP_017974453.1">
    <property type="nucleotide sequence ID" value="XM_018118964.1"/>
</dbReference>
<gene>
    <name evidence="4" type="primary">LOC108661542</name>
</gene>